<reference evidence="2" key="1">
    <citation type="submission" date="2022-11" db="EMBL/GenBank/DDBJ databases">
        <authorList>
            <person name="Hyden B.L."/>
            <person name="Feng K."/>
            <person name="Yates T."/>
            <person name="Jawdy S."/>
            <person name="Smart L.B."/>
            <person name="Muchero W."/>
        </authorList>
    </citation>
    <scope>NUCLEOTIDE SEQUENCE</scope>
    <source>
        <tissue evidence="2">Shoot tip</tissue>
    </source>
</reference>
<comment type="caution">
    <text evidence="2">The sequence shown here is derived from an EMBL/GenBank/DDBJ whole genome shotgun (WGS) entry which is preliminary data.</text>
</comment>
<proteinExistence type="predicted"/>
<evidence type="ECO:0000313" key="2">
    <source>
        <dbReference type="EMBL" id="KAJ6760563.1"/>
    </source>
</evidence>
<feature type="chain" id="PRO_5040243343" evidence="1">
    <location>
        <begin position="16"/>
        <end position="48"/>
    </location>
</feature>
<keyword evidence="3" id="KW-1185">Reference proteome</keyword>
<accession>A0A9Q0W5K3</accession>
<protein>
    <submittedName>
        <fullName evidence="2">Uncharacterized protein</fullName>
    </submittedName>
</protein>
<sequence length="48" mass="5725">MICVWLLSVFRKTYALSVVAWIRRFQSDVRFLKRFLDSTTLFGSLCIH</sequence>
<gene>
    <name evidence="2" type="ORF">OIU79_025414</name>
</gene>
<dbReference type="EMBL" id="JAPFFK010000006">
    <property type="protein sequence ID" value="KAJ6760563.1"/>
    <property type="molecule type" value="Genomic_DNA"/>
</dbReference>
<reference evidence="2" key="2">
    <citation type="journal article" date="2023" name="Int. J. Mol. Sci.">
        <title>De Novo Assembly and Annotation of 11 Diverse Shrub Willow (Salix) Genomes Reveals Novel Gene Organization in Sex-Linked Regions.</title>
        <authorList>
            <person name="Hyden B."/>
            <person name="Feng K."/>
            <person name="Yates T.B."/>
            <person name="Jawdy S."/>
            <person name="Cereghino C."/>
            <person name="Smart L.B."/>
            <person name="Muchero W."/>
        </authorList>
    </citation>
    <scope>NUCLEOTIDE SEQUENCE</scope>
    <source>
        <tissue evidence="2">Shoot tip</tissue>
    </source>
</reference>
<organism evidence="2 3">
    <name type="scientific">Salix purpurea</name>
    <name type="common">Purple osier willow</name>
    <dbReference type="NCBI Taxonomy" id="77065"/>
    <lineage>
        <taxon>Eukaryota</taxon>
        <taxon>Viridiplantae</taxon>
        <taxon>Streptophyta</taxon>
        <taxon>Embryophyta</taxon>
        <taxon>Tracheophyta</taxon>
        <taxon>Spermatophyta</taxon>
        <taxon>Magnoliopsida</taxon>
        <taxon>eudicotyledons</taxon>
        <taxon>Gunneridae</taxon>
        <taxon>Pentapetalae</taxon>
        <taxon>rosids</taxon>
        <taxon>fabids</taxon>
        <taxon>Malpighiales</taxon>
        <taxon>Salicaceae</taxon>
        <taxon>Saliceae</taxon>
        <taxon>Salix</taxon>
    </lineage>
</organism>
<feature type="signal peptide" evidence="1">
    <location>
        <begin position="1"/>
        <end position="15"/>
    </location>
</feature>
<keyword evidence="1" id="KW-0732">Signal</keyword>
<evidence type="ECO:0000313" key="3">
    <source>
        <dbReference type="Proteomes" id="UP001151532"/>
    </source>
</evidence>
<dbReference type="Proteomes" id="UP001151532">
    <property type="component" value="Chromosome 15Z"/>
</dbReference>
<name>A0A9Q0W5K3_SALPP</name>
<evidence type="ECO:0000256" key="1">
    <source>
        <dbReference type="SAM" id="SignalP"/>
    </source>
</evidence>
<dbReference type="AlphaFoldDB" id="A0A9Q0W5K3"/>